<protein>
    <submittedName>
        <fullName evidence="1">Uncharacterized protein</fullName>
    </submittedName>
</protein>
<keyword evidence="2" id="KW-1185">Reference proteome</keyword>
<evidence type="ECO:0000313" key="1">
    <source>
        <dbReference type="EMBL" id="KAJ3494084.1"/>
    </source>
</evidence>
<dbReference type="EMBL" id="JANAKD010000416">
    <property type="protein sequence ID" value="KAJ3494084.1"/>
    <property type="molecule type" value="Genomic_DNA"/>
</dbReference>
<proteinExistence type="predicted"/>
<gene>
    <name evidence="1" type="ORF">NLG97_g4305</name>
</gene>
<accession>A0ACC1QYA3</accession>
<name>A0ACC1QYA3_9HYPO</name>
<sequence>MAEIENLWVNHLSSNVRPESLGRSLSCPLCAEDILPDINAFRAHVRADEPKHSTLTADADIEEAFRKMSIHGSRQRPGSASPKSGVVSSPKGPRKKRVSRHLDEKDETASQKDDQPVNSTQPELSASSLTHKKARSPPSSLAPASSPPTTPGRSHRRSGIASDFDRGDAAKNSSGRQLWNPPEDPKGRNSRNRPPTQRRSRQPNRAPSADQPELSSVHPADVSATPGFTLFRQPETKPITQDQLVHEVKGIYEGLRLVETKCIELSATPATRIPEDQKLSVEQYQKLIGLHRTLLHEHHDFFLASQHPSANAALRRLPAKYSMPARMWRHGIQSFLELLRKRLPDSREYMLTFIYMAYSTMTLLYETVPAFVETWIECLGDLGRYRMAIEDDDIRDRETWTCVSRYWYSKASDRLPTVGRLYHHLAILARPDALQQLYYYNKSLCVPTPFLSAWDSIMTLFRPILDKPIRVDRCDETFVRVHAILFSGRKNEELEGSMAAFLGSLDRNIAERNKDWLHPGYYIAISLICSLLGYGSSANPLKLSLPAPADKDVAAAPTNTPTPPKHLVDEQGAEKTFQTAKSFAMQTCQIVFRRKADTNALPFFHTMLVFLNYVAQHPKAMSLIENDIPWKGLVDVLNTAYPALMSKPRMADEAFPRPPPNEPLRPLPEDYAMRGLAIAQAYFPGDWFSSDKLEDDEKMFEPPSLGDERRQRLLWLGRRISSKGPWFEWDKSSSRFTVHPKFDKDTSVTAET</sequence>
<comment type="caution">
    <text evidence="1">The sequence shown here is derived from an EMBL/GenBank/DDBJ whole genome shotgun (WGS) entry which is preliminary data.</text>
</comment>
<reference evidence="1" key="1">
    <citation type="submission" date="2022-07" db="EMBL/GenBank/DDBJ databases">
        <title>Genome Sequence of Lecanicillium saksenae.</title>
        <authorList>
            <person name="Buettner E."/>
        </authorList>
    </citation>
    <scope>NUCLEOTIDE SEQUENCE</scope>
    <source>
        <strain evidence="1">VT-O1</strain>
    </source>
</reference>
<evidence type="ECO:0000313" key="2">
    <source>
        <dbReference type="Proteomes" id="UP001148737"/>
    </source>
</evidence>
<organism evidence="1 2">
    <name type="scientific">Lecanicillium saksenae</name>
    <dbReference type="NCBI Taxonomy" id="468837"/>
    <lineage>
        <taxon>Eukaryota</taxon>
        <taxon>Fungi</taxon>
        <taxon>Dikarya</taxon>
        <taxon>Ascomycota</taxon>
        <taxon>Pezizomycotina</taxon>
        <taxon>Sordariomycetes</taxon>
        <taxon>Hypocreomycetidae</taxon>
        <taxon>Hypocreales</taxon>
        <taxon>Cordycipitaceae</taxon>
        <taxon>Lecanicillium</taxon>
    </lineage>
</organism>
<dbReference type="Proteomes" id="UP001148737">
    <property type="component" value="Unassembled WGS sequence"/>
</dbReference>